<evidence type="ECO:0000259" key="2">
    <source>
        <dbReference type="PROSITE" id="PS51832"/>
    </source>
</evidence>
<evidence type="ECO:0000313" key="3">
    <source>
        <dbReference type="EMBL" id="SNS99351.1"/>
    </source>
</evidence>
<dbReference type="PROSITE" id="PS51831">
    <property type="entry name" value="HD"/>
    <property type="match status" value="1"/>
</dbReference>
<dbReference type="PROSITE" id="PS51832">
    <property type="entry name" value="HD_GYP"/>
    <property type="match status" value="1"/>
</dbReference>
<protein>
    <submittedName>
        <fullName evidence="3">HD-GYP domain, c-di-GMP phosphodiesterase class II (Or its inactivated variant)</fullName>
    </submittedName>
</protein>
<feature type="domain" description="HD-GYP" evidence="2">
    <location>
        <begin position="212"/>
        <end position="408"/>
    </location>
</feature>
<feature type="domain" description="HD" evidence="1">
    <location>
        <begin position="28"/>
        <end position="144"/>
    </location>
</feature>
<dbReference type="EMBL" id="FZOJ01000032">
    <property type="protein sequence ID" value="SNS99351.1"/>
    <property type="molecule type" value="Genomic_DNA"/>
</dbReference>
<gene>
    <name evidence="3" type="ORF">SAMN05446037_103216</name>
</gene>
<dbReference type="SMART" id="SM00471">
    <property type="entry name" value="HDc"/>
    <property type="match status" value="2"/>
</dbReference>
<dbReference type="PANTHER" id="PTHR43155:SF1">
    <property type="entry name" value="3'3'-CGAMP-SPECIFIC PHOSPHODIESTERASE 1"/>
    <property type="match status" value="1"/>
</dbReference>
<dbReference type="InterPro" id="IPR006674">
    <property type="entry name" value="HD_domain"/>
</dbReference>
<dbReference type="PANTHER" id="PTHR43155">
    <property type="entry name" value="CYCLIC DI-GMP PHOSPHODIESTERASE PA4108-RELATED"/>
    <property type="match status" value="1"/>
</dbReference>
<dbReference type="InterPro" id="IPR037522">
    <property type="entry name" value="HD_GYP_dom"/>
</dbReference>
<accession>A0A239J0C4</accession>
<organism evidence="3 4">
    <name type="scientific">Anaerovirgula multivorans</name>
    <dbReference type="NCBI Taxonomy" id="312168"/>
    <lineage>
        <taxon>Bacteria</taxon>
        <taxon>Bacillati</taxon>
        <taxon>Bacillota</taxon>
        <taxon>Clostridia</taxon>
        <taxon>Peptostreptococcales</taxon>
        <taxon>Natronincolaceae</taxon>
        <taxon>Anaerovirgula</taxon>
    </lineage>
</organism>
<reference evidence="3 4" key="1">
    <citation type="submission" date="2017-06" db="EMBL/GenBank/DDBJ databases">
        <authorList>
            <person name="Kim H.J."/>
            <person name="Triplett B.A."/>
        </authorList>
    </citation>
    <scope>NUCLEOTIDE SEQUENCE [LARGE SCALE GENOMIC DNA]</scope>
    <source>
        <strain evidence="3 4">SCA</strain>
    </source>
</reference>
<dbReference type="RefSeq" id="WP_089284811.1">
    <property type="nucleotide sequence ID" value="NZ_FZOJ01000032.1"/>
</dbReference>
<dbReference type="InterPro" id="IPR003607">
    <property type="entry name" value="HD/PDEase_dom"/>
</dbReference>
<dbReference type="Pfam" id="PF01966">
    <property type="entry name" value="HD"/>
    <property type="match status" value="1"/>
</dbReference>
<dbReference type="SUPFAM" id="SSF109604">
    <property type="entry name" value="HD-domain/PDEase-like"/>
    <property type="match status" value="2"/>
</dbReference>
<keyword evidence="4" id="KW-1185">Reference proteome</keyword>
<proteinExistence type="predicted"/>
<dbReference type="AlphaFoldDB" id="A0A239J0C4"/>
<evidence type="ECO:0000259" key="1">
    <source>
        <dbReference type="PROSITE" id="PS51831"/>
    </source>
</evidence>
<dbReference type="OrthoDB" id="9804747at2"/>
<evidence type="ECO:0000313" key="4">
    <source>
        <dbReference type="Proteomes" id="UP000198304"/>
    </source>
</evidence>
<dbReference type="Proteomes" id="UP000198304">
    <property type="component" value="Unassembled WGS sequence"/>
</dbReference>
<dbReference type="Gene3D" id="1.10.3210.10">
    <property type="entry name" value="Hypothetical protein af1432"/>
    <property type="match status" value="2"/>
</dbReference>
<dbReference type="CDD" id="cd00077">
    <property type="entry name" value="HDc"/>
    <property type="match status" value="2"/>
</dbReference>
<sequence length="449" mass="51632">MSNQKQKASLLDLTLILSNAVDLINPILHNHHKQVAYIAYHLAKEVALEEKKHNDLLIASLLHDIGGLTLEDRLLTLQFEVEKPYQHAITAYLLLKNYDALQDVATIIKYHHLPWENGEGQTVGDEIVPFESHIIHLADRIAVLINRDKEILSQVNRISRLLEAQNKKMFHPTIIKAFNKIKFKESFWLDIVSPFTDYRIRRMWIGNSSLLDLDDLIKMAKIIGQVVDFRSRFTALHSSGVAAVAESIAQRCNWTAEECRKIRIAGYLHDIGKLAIPNNILEKKDKLTLEEYNIVKAHTYYSYYLLDSIDALREINEYASLHHERLDGSGYPFHHDEKSLNEGSRIMAVADVFTAITEDRPYRVGMPKEEALGLMEKMANNNALDHQLISLLKSNYDEINSIRSSAQKQALIEYEGFSQEINTIRSYDDDEEMFDHSSYSELIYIGRVQ</sequence>
<name>A0A239J0C4_9FIRM</name>
<dbReference type="Pfam" id="PF13487">
    <property type="entry name" value="HD_5"/>
    <property type="match status" value="1"/>
</dbReference>